<reference evidence="3" key="1">
    <citation type="submission" date="2023-06" db="EMBL/GenBank/DDBJ databases">
        <title>Reference genome for the Northern bat (Eptesicus nilssonii), a most northern bat species.</title>
        <authorList>
            <person name="Laine V.N."/>
            <person name="Pulliainen A.T."/>
            <person name="Lilley T.M."/>
        </authorList>
    </citation>
    <scope>NUCLEOTIDE SEQUENCE</scope>
    <source>
        <strain evidence="3">BLF_Eptnil</strain>
        <tissue evidence="3">Kidney</tissue>
    </source>
</reference>
<evidence type="ECO:0000256" key="2">
    <source>
        <dbReference type="SAM" id="Phobius"/>
    </source>
</evidence>
<sequence length="690" mass="75954">MAQMLSSRRHWRRELSVLLAQSATPATLSPAPCASCWPNHGHSGVMVKYGLIPCSSSFWDYVTPIALTSDVSACSTLGAGSARPFIHQRQQQELVVNADLNLALRREHQKQLLKVHSKASTLKAQEELIFQLESKAIEGTALLNKHASWPQPSDGKEGGAGESSEKNPKEGSGHCLLHDEPPASDTESSSEEEEEFGVVGNRSRFVKVNCLRCCQICSPLCAFAILAACIGLLRIWMPSRKNLEQWNLLGKYSANKKQLEKIELGELGLKTVWRNIIDMNRQMYLLNSAANPLKVDVKSAADLISLLATVEGLQKSVASIGNTCPSCCGGKTENCGRTQEAMELPQSDMNQHSLAETRGSNQIIPLPSAPSELDNKTHSENLKQDVLYLHNSLEEVNSALGGEQRQNDLKLEGMNEAVSIILPRVNLVERDPVAMGKVEKQATVLQEEGIKREASSDSRLSKLSRKLQLISTLTHKLRATELRDLFHKSGQNEDGKLTSQEIWNSLGSAMPAPESLMLMKMEDNSSQMNNAVPTSPLLQQMGHPHSYPSLGQISNPYEQQPPGKELNKYASLKAVADKANDDFYSKRRHLAELAAKGNLPLHPSRARPRQAERTKSRTNKTSSHPLAYNSNTNFKGWDTGEHSLRRQAYGSKGKLGTAESGSSDPLGTRPQHYPPPQPYFITNSKTEVTV</sequence>
<keyword evidence="2" id="KW-1133">Transmembrane helix</keyword>
<dbReference type="InterPro" id="IPR042352">
    <property type="entry name" value="EFCAB14"/>
</dbReference>
<keyword evidence="4" id="KW-1185">Reference proteome</keyword>
<dbReference type="AlphaFoldDB" id="A0AA40I858"/>
<protein>
    <recommendedName>
        <fullName evidence="5">EF-hand domain-containing protein</fullName>
    </recommendedName>
</protein>
<evidence type="ECO:0000313" key="4">
    <source>
        <dbReference type="Proteomes" id="UP001177744"/>
    </source>
</evidence>
<proteinExistence type="predicted"/>
<organism evidence="3 4">
    <name type="scientific">Cnephaeus nilssonii</name>
    <name type="common">Northern bat</name>
    <name type="synonym">Eptesicus nilssonii</name>
    <dbReference type="NCBI Taxonomy" id="3371016"/>
    <lineage>
        <taxon>Eukaryota</taxon>
        <taxon>Metazoa</taxon>
        <taxon>Chordata</taxon>
        <taxon>Craniata</taxon>
        <taxon>Vertebrata</taxon>
        <taxon>Euteleostomi</taxon>
        <taxon>Mammalia</taxon>
        <taxon>Eutheria</taxon>
        <taxon>Laurasiatheria</taxon>
        <taxon>Chiroptera</taxon>
        <taxon>Yangochiroptera</taxon>
        <taxon>Vespertilionidae</taxon>
        <taxon>Cnephaeus</taxon>
    </lineage>
</organism>
<dbReference type="PANTHER" id="PTHR15717:SF2">
    <property type="entry name" value="EF-HAND CALCIUM-BINDING DOMAIN-CONTAINING PROTEIN 14"/>
    <property type="match status" value="1"/>
</dbReference>
<evidence type="ECO:0000256" key="1">
    <source>
        <dbReference type="SAM" id="MobiDB-lite"/>
    </source>
</evidence>
<feature type="transmembrane region" description="Helical" evidence="2">
    <location>
        <begin position="216"/>
        <end position="236"/>
    </location>
</feature>
<name>A0AA40I858_CNENI</name>
<keyword evidence="2" id="KW-0812">Transmembrane</keyword>
<evidence type="ECO:0008006" key="5">
    <source>
        <dbReference type="Google" id="ProtNLM"/>
    </source>
</evidence>
<dbReference type="EMBL" id="JAULJE010000003">
    <property type="protein sequence ID" value="KAK1344824.1"/>
    <property type="molecule type" value="Genomic_DNA"/>
</dbReference>
<evidence type="ECO:0000313" key="3">
    <source>
        <dbReference type="EMBL" id="KAK1344824.1"/>
    </source>
</evidence>
<feature type="region of interest" description="Disordered" evidence="1">
    <location>
        <begin position="594"/>
        <end position="690"/>
    </location>
</feature>
<feature type="compositionally biased region" description="Polar residues" evidence="1">
    <location>
        <begin position="619"/>
        <end position="634"/>
    </location>
</feature>
<feature type="compositionally biased region" description="Polar residues" evidence="1">
    <location>
        <begin position="680"/>
        <end position="690"/>
    </location>
</feature>
<feature type="region of interest" description="Disordered" evidence="1">
    <location>
        <begin position="146"/>
        <end position="194"/>
    </location>
</feature>
<dbReference type="PANTHER" id="PTHR15717">
    <property type="entry name" value="PROTEIN KIAA0494"/>
    <property type="match status" value="1"/>
</dbReference>
<comment type="caution">
    <text evidence="3">The sequence shown here is derived from an EMBL/GenBank/DDBJ whole genome shotgun (WGS) entry which is preliminary data.</text>
</comment>
<gene>
    <name evidence="3" type="ORF">QTO34_013526</name>
</gene>
<accession>A0AA40I858</accession>
<dbReference type="Proteomes" id="UP001177744">
    <property type="component" value="Unassembled WGS sequence"/>
</dbReference>
<keyword evidence="2" id="KW-0472">Membrane</keyword>
<feature type="compositionally biased region" description="Basic and acidic residues" evidence="1">
    <location>
        <begin position="154"/>
        <end position="181"/>
    </location>
</feature>